<reference evidence="2 3" key="1">
    <citation type="submission" date="2024-09" db="EMBL/GenBank/DDBJ databases">
        <authorList>
            <person name="Sun Q."/>
            <person name="Mori K."/>
        </authorList>
    </citation>
    <scope>NUCLEOTIDE SEQUENCE [LARGE SCALE GENOMIC DNA]</scope>
    <source>
        <strain evidence="2 3">NCAIM B.02301</strain>
    </source>
</reference>
<protein>
    <submittedName>
        <fullName evidence="2">YckD family protein</fullName>
    </submittedName>
</protein>
<dbReference type="EMBL" id="JBHLTR010000058">
    <property type="protein sequence ID" value="MFC0561425.1"/>
    <property type="molecule type" value="Genomic_DNA"/>
</dbReference>
<feature type="chain" id="PRO_5047105898" evidence="1">
    <location>
        <begin position="23"/>
        <end position="104"/>
    </location>
</feature>
<evidence type="ECO:0000313" key="2">
    <source>
        <dbReference type="EMBL" id="MFC0561425.1"/>
    </source>
</evidence>
<feature type="signal peptide" evidence="1">
    <location>
        <begin position="1"/>
        <end position="22"/>
    </location>
</feature>
<evidence type="ECO:0000256" key="1">
    <source>
        <dbReference type="SAM" id="SignalP"/>
    </source>
</evidence>
<sequence>MIAGLFVAAILSIGVMPGTTGAEGVNTDVQLTEEQKTEMAALQKDVFAKKKEIINKYVEYGVFTAEKGEKIISHMDKHFEKLKKDGFVPKWDKKHKKHHKHGEE</sequence>
<dbReference type="Pfam" id="PF10925">
    <property type="entry name" value="DUF2680"/>
    <property type="match status" value="1"/>
</dbReference>
<keyword evidence="3" id="KW-1185">Reference proteome</keyword>
<organism evidence="2 3">
    <name type="scientific">Halalkalibacter alkalisediminis</name>
    <dbReference type="NCBI Taxonomy" id="935616"/>
    <lineage>
        <taxon>Bacteria</taxon>
        <taxon>Bacillati</taxon>
        <taxon>Bacillota</taxon>
        <taxon>Bacilli</taxon>
        <taxon>Bacillales</taxon>
        <taxon>Bacillaceae</taxon>
        <taxon>Halalkalibacter</taxon>
    </lineage>
</organism>
<proteinExistence type="predicted"/>
<name>A0ABV6NKX9_9BACI</name>
<dbReference type="Proteomes" id="UP001589833">
    <property type="component" value="Unassembled WGS sequence"/>
</dbReference>
<keyword evidence="1" id="KW-0732">Signal</keyword>
<dbReference type="InterPro" id="IPR024485">
    <property type="entry name" value="DUF2680"/>
</dbReference>
<comment type="caution">
    <text evidence="2">The sequence shown here is derived from an EMBL/GenBank/DDBJ whole genome shotgun (WGS) entry which is preliminary data.</text>
</comment>
<gene>
    <name evidence="2" type="ORF">ACFFH4_21120</name>
</gene>
<accession>A0ABV6NKX9</accession>
<dbReference type="RefSeq" id="WP_273847876.1">
    <property type="nucleotide sequence ID" value="NZ_JAQQWT010000038.1"/>
</dbReference>
<evidence type="ECO:0000313" key="3">
    <source>
        <dbReference type="Proteomes" id="UP001589833"/>
    </source>
</evidence>